<evidence type="ECO:0000256" key="4">
    <source>
        <dbReference type="ARBA" id="ARBA00022801"/>
    </source>
</evidence>
<feature type="non-terminal residue" evidence="7">
    <location>
        <position position="55"/>
    </location>
</feature>
<dbReference type="EC" id="3.2.2.6" evidence="2"/>
<dbReference type="GO" id="GO:0016020">
    <property type="term" value="C:membrane"/>
    <property type="evidence" value="ECO:0007669"/>
    <property type="project" value="UniProtKB-ARBA"/>
</dbReference>
<dbReference type="EMBL" id="AZIM01006674">
    <property type="protein sequence ID" value="ETE58476.1"/>
    <property type="molecule type" value="Genomic_DNA"/>
</dbReference>
<dbReference type="GO" id="GO:0016740">
    <property type="term" value="F:transferase activity"/>
    <property type="evidence" value="ECO:0007669"/>
    <property type="project" value="UniProtKB-KW"/>
</dbReference>
<accession>V8N995</accession>
<evidence type="ECO:0000313" key="8">
    <source>
        <dbReference type="Proteomes" id="UP000018936"/>
    </source>
</evidence>
<evidence type="ECO:0000256" key="5">
    <source>
        <dbReference type="ARBA" id="ARBA00023027"/>
    </source>
</evidence>
<evidence type="ECO:0000256" key="2">
    <source>
        <dbReference type="ARBA" id="ARBA00011982"/>
    </source>
</evidence>
<evidence type="ECO:0000256" key="1">
    <source>
        <dbReference type="ARBA" id="ARBA00005406"/>
    </source>
</evidence>
<dbReference type="InterPro" id="IPR003193">
    <property type="entry name" value="ADP-ribosyl_cyclase"/>
</dbReference>
<proteinExistence type="inferred from homology"/>
<dbReference type="SUPFAM" id="SSF52309">
    <property type="entry name" value="N-(deoxy)ribosyltransferase-like"/>
    <property type="match status" value="1"/>
</dbReference>
<dbReference type="GO" id="GO:0061809">
    <property type="term" value="F:NAD+ nucleosidase activity, cyclic ADP-ribose generating"/>
    <property type="evidence" value="ECO:0007669"/>
    <property type="project" value="UniProtKB-EC"/>
</dbReference>
<keyword evidence="8" id="KW-1185">Reference proteome</keyword>
<keyword evidence="4" id="KW-0378">Hydrolase</keyword>
<reference evidence="7 8" key="1">
    <citation type="journal article" date="2013" name="Proc. Natl. Acad. Sci. U.S.A.">
        <title>The king cobra genome reveals dynamic gene evolution and adaptation in the snake venom system.</title>
        <authorList>
            <person name="Vonk F.J."/>
            <person name="Casewell N.R."/>
            <person name="Henkel C.V."/>
            <person name="Heimberg A.M."/>
            <person name="Jansen H.J."/>
            <person name="McCleary R.J."/>
            <person name="Kerkkamp H.M."/>
            <person name="Vos R.A."/>
            <person name="Guerreiro I."/>
            <person name="Calvete J.J."/>
            <person name="Wuster W."/>
            <person name="Woods A.E."/>
            <person name="Logan J.M."/>
            <person name="Harrison R.A."/>
            <person name="Castoe T.A."/>
            <person name="de Koning A.P."/>
            <person name="Pollock D.D."/>
            <person name="Yandell M."/>
            <person name="Calderon D."/>
            <person name="Renjifo C."/>
            <person name="Currier R.B."/>
            <person name="Salgado D."/>
            <person name="Pla D."/>
            <person name="Sanz L."/>
            <person name="Hyder A.S."/>
            <person name="Ribeiro J.M."/>
            <person name="Arntzen J.W."/>
            <person name="van den Thillart G.E."/>
            <person name="Boetzer M."/>
            <person name="Pirovano W."/>
            <person name="Dirks R.P."/>
            <person name="Spaink H.P."/>
            <person name="Duboule D."/>
            <person name="McGlinn E."/>
            <person name="Kini R.M."/>
            <person name="Richardson M.K."/>
        </authorList>
    </citation>
    <scope>NUCLEOTIDE SEQUENCE</scope>
    <source>
        <tissue evidence="7">Blood</tissue>
    </source>
</reference>
<evidence type="ECO:0000256" key="3">
    <source>
        <dbReference type="ARBA" id="ARBA00022679"/>
    </source>
</evidence>
<keyword evidence="5" id="KW-0520">NAD</keyword>
<evidence type="ECO:0000313" key="7">
    <source>
        <dbReference type="EMBL" id="ETE58476.1"/>
    </source>
</evidence>
<organism evidence="7 8">
    <name type="scientific">Ophiophagus hannah</name>
    <name type="common">King cobra</name>
    <name type="synonym">Naja hannah</name>
    <dbReference type="NCBI Taxonomy" id="8665"/>
    <lineage>
        <taxon>Eukaryota</taxon>
        <taxon>Metazoa</taxon>
        <taxon>Chordata</taxon>
        <taxon>Craniata</taxon>
        <taxon>Vertebrata</taxon>
        <taxon>Euteleostomi</taxon>
        <taxon>Lepidosauria</taxon>
        <taxon>Squamata</taxon>
        <taxon>Bifurcata</taxon>
        <taxon>Unidentata</taxon>
        <taxon>Episquamata</taxon>
        <taxon>Toxicofera</taxon>
        <taxon>Serpentes</taxon>
        <taxon>Colubroidea</taxon>
        <taxon>Elapidae</taxon>
        <taxon>Elapinae</taxon>
        <taxon>Ophiophagus</taxon>
    </lineage>
</organism>
<dbReference type="Proteomes" id="UP000018936">
    <property type="component" value="Unassembled WGS sequence"/>
</dbReference>
<comment type="caution">
    <text evidence="7">The sequence shown here is derived from an EMBL/GenBank/DDBJ whole genome shotgun (WGS) entry which is preliminary data.</text>
</comment>
<dbReference type="Gene3D" id="1.20.82.10">
    <property type="entry name" value="ADP Ribosyl Cyclase, Chain A, domain 1"/>
    <property type="match status" value="1"/>
</dbReference>
<evidence type="ECO:0000256" key="6">
    <source>
        <dbReference type="ARBA" id="ARBA00023157"/>
    </source>
</evidence>
<gene>
    <name evidence="7" type="ORF">L345_15802</name>
</gene>
<dbReference type="AlphaFoldDB" id="V8N995"/>
<sequence length="55" mass="6188">MKTNHNFLTLEDTLLGYIADGITWCGKPSDSGRHSYFSVLETPTTPRAQFVPEIM</sequence>
<protein>
    <recommendedName>
        <fullName evidence="2">ADP-ribosyl cyclase/cyclic ADP-ribose hydrolase</fullName>
        <ecNumber evidence="2">3.2.2.6</ecNumber>
    </recommendedName>
</protein>
<dbReference type="OrthoDB" id="10028716at2759"/>
<comment type="similarity">
    <text evidence="1">Belongs to the ADP-ribosyl cyclase family.</text>
</comment>
<keyword evidence="3" id="KW-0808">Transferase</keyword>
<name>V8N995_OPHHA</name>
<keyword evidence="6" id="KW-1015">Disulfide bond</keyword>
<dbReference type="Pfam" id="PF02267">
    <property type="entry name" value="Rib_hydrolayse"/>
    <property type="match status" value="1"/>
</dbReference>